<name>A0AAD5SY49_9FUNG</name>
<reference evidence="2" key="1">
    <citation type="submission" date="2020-05" db="EMBL/GenBank/DDBJ databases">
        <title>Phylogenomic resolution of chytrid fungi.</title>
        <authorList>
            <person name="Stajich J.E."/>
            <person name="Amses K."/>
            <person name="Simmons R."/>
            <person name="Seto K."/>
            <person name="Myers J."/>
            <person name="Bonds A."/>
            <person name="Quandt C.A."/>
            <person name="Barry K."/>
            <person name="Liu P."/>
            <person name="Grigoriev I."/>
            <person name="Longcore J.E."/>
            <person name="James T.Y."/>
        </authorList>
    </citation>
    <scope>NUCLEOTIDE SEQUENCE</scope>
    <source>
        <strain evidence="2">JEL0513</strain>
    </source>
</reference>
<comment type="similarity">
    <text evidence="1">Belongs to the glycosyltransferase 32 family.</text>
</comment>
<accession>A0AAD5SY49</accession>
<dbReference type="EMBL" id="JADGJH010002263">
    <property type="protein sequence ID" value="KAJ3100728.1"/>
    <property type="molecule type" value="Genomic_DNA"/>
</dbReference>
<dbReference type="GO" id="GO:0006487">
    <property type="term" value="P:protein N-linked glycosylation"/>
    <property type="evidence" value="ECO:0007669"/>
    <property type="project" value="TreeGrafter"/>
</dbReference>
<dbReference type="Gene3D" id="3.90.550.20">
    <property type="match status" value="1"/>
</dbReference>
<keyword evidence="2" id="KW-0328">Glycosyltransferase</keyword>
<evidence type="ECO:0000256" key="1">
    <source>
        <dbReference type="ARBA" id="ARBA00009003"/>
    </source>
</evidence>
<dbReference type="AlphaFoldDB" id="A0AAD5SY49"/>
<gene>
    <name evidence="2" type="primary">OCH1_1</name>
    <name evidence="2" type="ORF">HK100_004662</name>
</gene>
<dbReference type="PANTHER" id="PTHR31834:SF1">
    <property type="entry name" value="INITIATION-SPECIFIC ALPHA-1,6-MANNOSYLTRANSFERASE"/>
    <property type="match status" value="1"/>
</dbReference>
<evidence type="ECO:0000313" key="2">
    <source>
        <dbReference type="EMBL" id="KAJ3100728.1"/>
    </source>
</evidence>
<sequence>MSFASFPLLPNISSTFELVSDVINEKITIPQNILQTYKTAHLEQWTKEQGKYNRTEWFLSWQNFNPNYKHIVLNDSAAIEFIDANFDNEISNAYLKMPLVVLRADMLRYAMMWILGGIYTDSDTICRKSIREWIGEYSDASLLVSIEWYKNTIDYPGEKYHHTQLVQWTFAATNNHPVFWNLLEKVTKKVNEASVWYLKSIQNVEEIGGPQIFTKTIEEYMNLQNETLNSLENGTKRRVYFPKSRVLVLPHLSFAAVEKDFGTEFAFSSHVFKGFDVDEGWKNGKGVIAGKT</sequence>
<dbReference type="InterPro" id="IPR007577">
    <property type="entry name" value="GlycoTrfase_DXD_sugar-bd_CS"/>
</dbReference>
<dbReference type="SUPFAM" id="SSF53448">
    <property type="entry name" value="Nucleotide-diphospho-sugar transferases"/>
    <property type="match status" value="1"/>
</dbReference>
<organism evidence="2 3">
    <name type="scientific">Physocladia obscura</name>
    <dbReference type="NCBI Taxonomy" id="109957"/>
    <lineage>
        <taxon>Eukaryota</taxon>
        <taxon>Fungi</taxon>
        <taxon>Fungi incertae sedis</taxon>
        <taxon>Chytridiomycota</taxon>
        <taxon>Chytridiomycota incertae sedis</taxon>
        <taxon>Chytridiomycetes</taxon>
        <taxon>Chytridiales</taxon>
        <taxon>Chytriomycetaceae</taxon>
        <taxon>Physocladia</taxon>
    </lineage>
</organism>
<dbReference type="PANTHER" id="PTHR31834">
    <property type="entry name" value="INITIATION-SPECIFIC ALPHA-1,6-MANNOSYLTRANSFERASE"/>
    <property type="match status" value="1"/>
</dbReference>
<dbReference type="Proteomes" id="UP001211907">
    <property type="component" value="Unassembled WGS sequence"/>
</dbReference>
<dbReference type="GO" id="GO:0000136">
    <property type="term" value="C:mannan polymerase complex"/>
    <property type="evidence" value="ECO:0007669"/>
    <property type="project" value="TreeGrafter"/>
</dbReference>
<keyword evidence="2" id="KW-0808">Transferase</keyword>
<keyword evidence="3" id="KW-1185">Reference proteome</keyword>
<evidence type="ECO:0000313" key="3">
    <source>
        <dbReference type="Proteomes" id="UP001211907"/>
    </source>
</evidence>
<dbReference type="GO" id="GO:0000009">
    <property type="term" value="F:alpha-1,6-mannosyltransferase activity"/>
    <property type="evidence" value="ECO:0007669"/>
    <property type="project" value="InterPro"/>
</dbReference>
<protein>
    <submittedName>
        <fullName evidence="2">Membrane-bound alpha-1,6- mannosyltransferase Initiation-specific</fullName>
    </submittedName>
</protein>
<dbReference type="InterPro" id="IPR039367">
    <property type="entry name" value="Och1-like"/>
</dbReference>
<proteinExistence type="inferred from homology"/>
<dbReference type="Pfam" id="PF04488">
    <property type="entry name" value="Gly_transf_sug"/>
    <property type="match status" value="1"/>
</dbReference>
<comment type="caution">
    <text evidence="2">The sequence shown here is derived from an EMBL/GenBank/DDBJ whole genome shotgun (WGS) entry which is preliminary data.</text>
</comment>
<dbReference type="InterPro" id="IPR029044">
    <property type="entry name" value="Nucleotide-diphossugar_trans"/>
</dbReference>